<dbReference type="HOGENOM" id="CLU_552376_0_0_1"/>
<evidence type="ECO:0000256" key="2">
    <source>
        <dbReference type="ARBA" id="ARBA00022723"/>
    </source>
</evidence>
<feature type="region of interest" description="Disordered" evidence="9">
    <location>
        <begin position="266"/>
        <end position="294"/>
    </location>
</feature>
<organism>
    <name type="scientific">Culex quinquefasciatus</name>
    <name type="common">Southern house mosquito</name>
    <name type="synonym">Culex pungens</name>
    <dbReference type="NCBI Taxonomy" id="7176"/>
    <lineage>
        <taxon>Eukaryota</taxon>
        <taxon>Metazoa</taxon>
        <taxon>Ecdysozoa</taxon>
        <taxon>Arthropoda</taxon>
        <taxon>Hexapoda</taxon>
        <taxon>Insecta</taxon>
        <taxon>Pterygota</taxon>
        <taxon>Neoptera</taxon>
        <taxon>Endopterygota</taxon>
        <taxon>Diptera</taxon>
        <taxon>Nematocera</taxon>
        <taxon>Culicoidea</taxon>
        <taxon>Culicidae</taxon>
        <taxon>Culicinae</taxon>
        <taxon>Culicini</taxon>
        <taxon>Culex</taxon>
        <taxon>Culex</taxon>
    </lineage>
</organism>
<feature type="compositionally biased region" description="Polar residues" evidence="9">
    <location>
        <begin position="64"/>
        <end position="76"/>
    </location>
</feature>
<dbReference type="InterPro" id="IPR052035">
    <property type="entry name" value="ZnF_BED_domain_contain"/>
</dbReference>
<dbReference type="AlphaFoldDB" id="B0W9I7"/>
<comment type="subcellular location">
    <subcellularLocation>
        <location evidence="1">Nucleus</location>
    </subcellularLocation>
</comment>
<feature type="region of interest" description="Disordered" evidence="9">
    <location>
        <begin position="55"/>
        <end position="76"/>
    </location>
</feature>
<dbReference type="GO" id="GO:0008270">
    <property type="term" value="F:zinc ion binding"/>
    <property type="evidence" value="ECO:0007669"/>
    <property type="project" value="UniProtKB-KW"/>
</dbReference>
<feature type="compositionally biased region" description="Acidic residues" evidence="9">
    <location>
        <begin position="268"/>
        <end position="286"/>
    </location>
</feature>
<dbReference type="InterPro" id="IPR012337">
    <property type="entry name" value="RNaseH-like_sf"/>
</dbReference>
<feature type="domain" description="BED-type" evidence="10">
    <location>
        <begin position="1"/>
        <end position="50"/>
    </location>
</feature>
<dbReference type="OMA" id="DAANICT"/>
<proteinExistence type="predicted"/>
<evidence type="ECO:0000256" key="4">
    <source>
        <dbReference type="ARBA" id="ARBA00022833"/>
    </source>
</evidence>
<dbReference type="EnsemblMetazoa" id="CPIJ003798-RA">
    <property type="protein sequence ID" value="CPIJ003798-PA"/>
    <property type="gene ID" value="CPIJ003798"/>
</dbReference>
<dbReference type="GO" id="GO:0009791">
    <property type="term" value="P:post-embryonic development"/>
    <property type="evidence" value="ECO:0007669"/>
    <property type="project" value="UniProtKB-ARBA"/>
</dbReference>
<dbReference type="Pfam" id="PF02892">
    <property type="entry name" value="zf-BED"/>
    <property type="match status" value="1"/>
</dbReference>
<dbReference type="InterPro" id="IPR003656">
    <property type="entry name" value="Znf_BED"/>
</dbReference>
<gene>
    <name evidence="12" type="primary">6035136</name>
    <name evidence="11" type="ORF">CpipJ_CPIJ003798</name>
</gene>
<keyword evidence="3 8" id="KW-0863">Zinc-finger</keyword>
<dbReference type="GO" id="GO:0005634">
    <property type="term" value="C:nucleus"/>
    <property type="evidence" value="ECO:0007669"/>
    <property type="project" value="UniProtKB-SubCell"/>
</dbReference>
<evidence type="ECO:0000256" key="8">
    <source>
        <dbReference type="PROSITE-ProRule" id="PRU00027"/>
    </source>
</evidence>
<dbReference type="SUPFAM" id="SSF57667">
    <property type="entry name" value="beta-beta-alpha zinc fingers"/>
    <property type="match status" value="1"/>
</dbReference>
<keyword evidence="6" id="KW-0804">Transcription</keyword>
<dbReference type="Proteomes" id="UP000002320">
    <property type="component" value="Unassembled WGS sequence"/>
</dbReference>
<dbReference type="PANTHER" id="PTHR46481">
    <property type="entry name" value="ZINC FINGER BED DOMAIN-CONTAINING PROTEIN 4"/>
    <property type="match status" value="1"/>
</dbReference>
<name>B0W9I7_CULQU</name>
<dbReference type="PANTHER" id="PTHR46481:SF10">
    <property type="entry name" value="ZINC FINGER BED DOMAIN-CONTAINING PROTEIN 39"/>
    <property type="match status" value="1"/>
</dbReference>
<evidence type="ECO:0000256" key="9">
    <source>
        <dbReference type="SAM" id="MobiDB-lite"/>
    </source>
</evidence>
<keyword evidence="13" id="KW-1185">Reference proteome</keyword>
<evidence type="ECO:0000256" key="6">
    <source>
        <dbReference type="ARBA" id="ARBA00023163"/>
    </source>
</evidence>
<dbReference type="GO" id="GO:0003677">
    <property type="term" value="F:DNA binding"/>
    <property type="evidence" value="ECO:0007669"/>
    <property type="project" value="InterPro"/>
</dbReference>
<keyword evidence="2" id="KW-0479">Metal-binding</keyword>
<evidence type="ECO:0000256" key="1">
    <source>
        <dbReference type="ARBA" id="ARBA00004123"/>
    </source>
</evidence>
<dbReference type="InterPro" id="IPR036236">
    <property type="entry name" value="Znf_C2H2_sf"/>
</dbReference>
<dbReference type="EMBL" id="DS231864">
    <property type="protein sequence ID" value="EDS40212.1"/>
    <property type="molecule type" value="Genomic_DNA"/>
</dbReference>
<evidence type="ECO:0000256" key="3">
    <source>
        <dbReference type="ARBA" id="ARBA00022771"/>
    </source>
</evidence>
<keyword evidence="7" id="KW-0539">Nucleus</keyword>
<reference evidence="11" key="1">
    <citation type="submission" date="2007-03" db="EMBL/GenBank/DDBJ databases">
        <title>Annotation of Culex pipiens quinquefasciatus.</title>
        <authorList>
            <consortium name="The Broad Institute Genome Sequencing Platform"/>
            <person name="Atkinson P.W."/>
            <person name="Hemingway J."/>
            <person name="Christensen B.M."/>
            <person name="Higgs S."/>
            <person name="Kodira C."/>
            <person name="Hannick L."/>
            <person name="Megy K."/>
            <person name="O'Leary S."/>
            <person name="Pearson M."/>
            <person name="Haas B.J."/>
            <person name="Mauceli E."/>
            <person name="Wortman J.R."/>
            <person name="Lee N.H."/>
            <person name="Guigo R."/>
            <person name="Stanke M."/>
            <person name="Alvarado L."/>
            <person name="Amedeo P."/>
            <person name="Antoine C.H."/>
            <person name="Arensburger P."/>
            <person name="Bidwell S.L."/>
            <person name="Crawford M."/>
            <person name="Camaro F."/>
            <person name="Devon K."/>
            <person name="Engels R."/>
            <person name="Hammond M."/>
            <person name="Howarth C."/>
            <person name="Koehrsen M."/>
            <person name="Lawson D."/>
            <person name="Montgomery P."/>
            <person name="Nene V."/>
            <person name="Nusbaum C."/>
            <person name="Puiu D."/>
            <person name="Romero-Severson J."/>
            <person name="Severson D.W."/>
            <person name="Shumway M."/>
            <person name="Sisk P."/>
            <person name="Stolte C."/>
            <person name="Zeng Q."/>
            <person name="Eisenstadt E."/>
            <person name="Fraser-Liggett C."/>
            <person name="Strausberg R."/>
            <person name="Galagan J."/>
            <person name="Birren B."/>
            <person name="Collins F.H."/>
        </authorList>
    </citation>
    <scope>NUCLEOTIDE SEQUENCE [LARGE SCALE GENOMIC DNA]</scope>
    <source>
        <strain evidence="11">JHB</strain>
    </source>
</reference>
<evidence type="ECO:0000313" key="12">
    <source>
        <dbReference type="EnsemblMetazoa" id="CPIJ003798-PA"/>
    </source>
</evidence>
<dbReference type="VEuPathDB" id="VectorBase:CPIJ003798"/>
<evidence type="ECO:0000259" key="10">
    <source>
        <dbReference type="PROSITE" id="PS50808"/>
    </source>
</evidence>
<dbReference type="KEGG" id="cqu:CpipJ_CPIJ003798"/>
<dbReference type="eggNOG" id="ENOG502S5SM">
    <property type="taxonomic scope" value="Eukaryota"/>
</dbReference>
<dbReference type="SUPFAM" id="SSF53098">
    <property type="entry name" value="Ribonuclease H-like"/>
    <property type="match status" value="1"/>
</dbReference>
<evidence type="ECO:0000313" key="11">
    <source>
        <dbReference type="EMBL" id="EDS40212.1"/>
    </source>
</evidence>
<keyword evidence="5" id="KW-0805">Transcription regulation</keyword>
<evidence type="ECO:0000256" key="7">
    <source>
        <dbReference type="ARBA" id="ARBA00023242"/>
    </source>
</evidence>
<dbReference type="InParanoid" id="B0W9I7"/>
<accession>B0W9I7</accession>
<keyword evidence="4" id="KW-0862">Zinc</keyword>
<dbReference type="SMART" id="SM00614">
    <property type="entry name" value="ZnF_BED"/>
    <property type="match status" value="1"/>
</dbReference>
<sequence>MADIWSLYDKLDGERAQCKKCPKTISCKGGSTSGLLRHGVNVHNFRVKRRIPESVVQPEDVPSGSKQAKSNTSKQSTIEPFIHKKPMNEMFARLAAQDGLTISAITNSKFIRTSFAQRGYQLPLSKTSVMKLIHDYYEIAKQQTVQQIQDKLAELHFLSITLDEWTSSGNRKYLNVNVHFGDGAFFNLGLVRVKGSFPAEKILEAVDQHLECFAIRDRNVAAATSDAAKVMEKFGKLATFKHQLCFNHGLHLAVCDVIFKSSETPGDLLEESDSDDEDCDSEESDDSKDATIPGLYNSSNYRPVLLQIRNICKLFRRSPVKNAILQKKVVQEFGKPLQLILDVKTRWNSTEQMLARYMKLHGCVAEALKELEDLAPVSTSDLESISQLYDALQPDELAAFINGKAEGPSNKQSTTKASKSSIIHKELTLFEITGELTFGLKSLFNGLKSIKPTSTDSERVFADAANICTKKRTCLADKSIHVICFLKSFFQTNV</sequence>
<protein>
    <submittedName>
        <fullName evidence="11">Predicted protein</fullName>
    </submittedName>
</protein>
<evidence type="ECO:0000256" key="5">
    <source>
        <dbReference type="ARBA" id="ARBA00023015"/>
    </source>
</evidence>
<dbReference type="PROSITE" id="PS50808">
    <property type="entry name" value="ZF_BED"/>
    <property type="match status" value="1"/>
</dbReference>
<reference evidence="12" key="2">
    <citation type="submission" date="2020-05" db="UniProtKB">
        <authorList>
            <consortium name="EnsemblMetazoa"/>
        </authorList>
    </citation>
    <scope>IDENTIFICATION</scope>
    <source>
        <strain evidence="12">JHB</strain>
    </source>
</reference>
<evidence type="ECO:0000313" key="13">
    <source>
        <dbReference type="Proteomes" id="UP000002320"/>
    </source>
</evidence>